<evidence type="ECO:0000256" key="3">
    <source>
        <dbReference type="ARBA" id="ARBA00067672"/>
    </source>
</evidence>
<dbReference type="InterPro" id="IPR001128">
    <property type="entry name" value="Cyt_P450"/>
</dbReference>
<dbReference type="GO" id="GO:0020037">
    <property type="term" value="F:heme binding"/>
    <property type="evidence" value="ECO:0007669"/>
    <property type="project" value="InterPro"/>
</dbReference>
<keyword evidence="8" id="KW-0808">Transferase</keyword>
<dbReference type="Pfam" id="PF00067">
    <property type="entry name" value="p450"/>
    <property type="match status" value="1"/>
</dbReference>
<evidence type="ECO:0000313" key="9">
    <source>
        <dbReference type="Proteomes" id="UP000235672"/>
    </source>
</evidence>
<evidence type="ECO:0000313" key="8">
    <source>
        <dbReference type="EMBL" id="PMD22456.1"/>
    </source>
</evidence>
<gene>
    <name evidence="8" type="ORF">NA56DRAFT_598082</name>
</gene>
<accession>A0A2J6Q845</accession>
<evidence type="ECO:0000256" key="2">
    <source>
        <dbReference type="ARBA" id="ARBA00023026"/>
    </source>
</evidence>
<evidence type="ECO:0000256" key="7">
    <source>
        <dbReference type="SAM" id="Phobius"/>
    </source>
</evidence>
<dbReference type="OrthoDB" id="1470350at2759"/>
<sequence length="511" mass="58148">MVAISEYTGGQLGNIVTLILVPLVGVYLVQKFRSWYRLRHFQGPLLATLSRLWLIRLVTGSEMHTVFYDVNQKYGSIARIGPNDLLTSDPALIKRMSAARSPYRRSEYYIGLRFDPARDNIVSTRDENKHNELRSKMAAGYSGKENEKLEETIDRNIQALIDLIRRKYLSTDKENKPFDFGRKAQYFTLDIISDVAYREPFGFMETDSDLYDYTKIVESVFVAAAMVTIFPWINWFLNLSIMKAVLPSDEDLLGIGKIQGITKKVVAQRFGPNKKVERDMLGSFVAHGLNQEDANSEIVIQITAGSDTTATTIRTTLLHLIMHPRIVAKLRAEFSNANISSPIKDSEARNLPYLQAVIKEGLRIFPPIPGLLSKEVPPEGDTINGKFIPGGTKIGWGVFGVCRDKGIWGEDSDLFRPERWLEASAEKFKEMDSTLDLVFGYGRYQCLGKNLAFMELNKIFVELLRRFDFNVVNPLNPVRSVCHGIFFQSEMWLTAFEREQEFKLPSFNFAS</sequence>
<dbReference type="PRINTS" id="PR00385">
    <property type="entry name" value="P450"/>
</dbReference>
<comment type="pathway">
    <text evidence="1">Hormone biosynthesis.</text>
</comment>
<dbReference type="Gene3D" id="1.10.630.10">
    <property type="entry name" value="Cytochrome P450"/>
    <property type="match status" value="1"/>
</dbReference>
<dbReference type="SUPFAM" id="SSF48264">
    <property type="entry name" value="Cytochrome P450"/>
    <property type="match status" value="1"/>
</dbReference>
<reference evidence="8 9" key="1">
    <citation type="submission" date="2016-05" db="EMBL/GenBank/DDBJ databases">
        <title>A degradative enzymes factory behind the ericoid mycorrhizal symbiosis.</title>
        <authorList>
            <consortium name="DOE Joint Genome Institute"/>
            <person name="Martino E."/>
            <person name="Morin E."/>
            <person name="Grelet G."/>
            <person name="Kuo A."/>
            <person name="Kohler A."/>
            <person name="Daghino S."/>
            <person name="Barry K."/>
            <person name="Choi C."/>
            <person name="Cichocki N."/>
            <person name="Clum A."/>
            <person name="Copeland A."/>
            <person name="Hainaut M."/>
            <person name="Haridas S."/>
            <person name="Labutti K."/>
            <person name="Lindquist E."/>
            <person name="Lipzen A."/>
            <person name="Khouja H.-R."/>
            <person name="Murat C."/>
            <person name="Ohm R."/>
            <person name="Olson A."/>
            <person name="Spatafora J."/>
            <person name="Veneault-Fourrey C."/>
            <person name="Henrissat B."/>
            <person name="Grigoriev I."/>
            <person name="Martin F."/>
            <person name="Perotto S."/>
        </authorList>
    </citation>
    <scope>NUCLEOTIDE SEQUENCE [LARGE SCALE GENOMIC DNA]</scope>
    <source>
        <strain evidence="8 9">UAMH 7357</strain>
    </source>
</reference>
<evidence type="ECO:0000256" key="6">
    <source>
        <dbReference type="PIRSR" id="PIRSR602401-1"/>
    </source>
</evidence>
<dbReference type="GO" id="GO:0032259">
    <property type="term" value="P:methylation"/>
    <property type="evidence" value="ECO:0007669"/>
    <property type="project" value="UniProtKB-KW"/>
</dbReference>
<keyword evidence="6" id="KW-0349">Heme</keyword>
<name>A0A2J6Q845_9HELO</name>
<keyword evidence="8" id="KW-0489">Methyltransferase</keyword>
<keyword evidence="2" id="KW-0843">Virulence</keyword>
<feature type="transmembrane region" description="Helical" evidence="7">
    <location>
        <begin position="216"/>
        <end position="237"/>
    </location>
</feature>
<dbReference type="PANTHER" id="PTHR24305">
    <property type="entry name" value="CYTOCHROME P450"/>
    <property type="match status" value="1"/>
</dbReference>
<dbReference type="EMBL" id="KZ613477">
    <property type="protein sequence ID" value="PMD22456.1"/>
    <property type="molecule type" value="Genomic_DNA"/>
</dbReference>
<dbReference type="PANTHER" id="PTHR24305:SF168">
    <property type="entry name" value="P450, PUTATIVE (EUROFUNG)-RELATED"/>
    <property type="match status" value="1"/>
</dbReference>
<proteinExistence type="predicted"/>
<keyword evidence="7" id="KW-1133">Transmembrane helix</keyword>
<dbReference type="InterPro" id="IPR050121">
    <property type="entry name" value="Cytochrome_P450_monoxygenase"/>
</dbReference>
<keyword evidence="7" id="KW-0812">Transmembrane</keyword>
<evidence type="ECO:0000256" key="4">
    <source>
        <dbReference type="ARBA" id="ARBA00068222"/>
    </source>
</evidence>
<dbReference type="GO" id="GO:0005506">
    <property type="term" value="F:iron ion binding"/>
    <property type="evidence" value="ECO:0007669"/>
    <property type="project" value="InterPro"/>
</dbReference>
<organism evidence="8 9">
    <name type="scientific">Hyaloscypha hepaticicola</name>
    <dbReference type="NCBI Taxonomy" id="2082293"/>
    <lineage>
        <taxon>Eukaryota</taxon>
        <taxon>Fungi</taxon>
        <taxon>Dikarya</taxon>
        <taxon>Ascomycota</taxon>
        <taxon>Pezizomycotina</taxon>
        <taxon>Leotiomycetes</taxon>
        <taxon>Helotiales</taxon>
        <taxon>Hyaloscyphaceae</taxon>
        <taxon>Hyaloscypha</taxon>
    </lineage>
</organism>
<dbReference type="GO" id="GO:0004497">
    <property type="term" value="F:monooxygenase activity"/>
    <property type="evidence" value="ECO:0007669"/>
    <property type="project" value="InterPro"/>
</dbReference>
<keyword evidence="6" id="KW-0408">Iron</keyword>
<dbReference type="GO" id="GO:0016705">
    <property type="term" value="F:oxidoreductase activity, acting on paired donors, with incorporation or reduction of molecular oxygen"/>
    <property type="evidence" value="ECO:0007669"/>
    <property type="project" value="InterPro"/>
</dbReference>
<dbReference type="GO" id="GO:0008168">
    <property type="term" value="F:methyltransferase activity"/>
    <property type="evidence" value="ECO:0007669"/>
    <property type="project" value="UniProtKB-KW"/>
</dbReference>
<evidence type="ECO:0000256" key="1">
    <source>
        <dbReference type="ARBA" id="ARBA00004972"/>
    </source>
</evidence>
<dbReference type="InterPro" id="IPR036396">
    <property type="entry name" value="Cyt_P450_sf"/>
</dbReference>
<feature type="transmembrane region" description="Helical" evidence="7">
    <location>
        <begin position="12"/>
        <end position="29"/>
    </location>
</feature>
<dbReference type="Proteomes" id="UP000235672">
    <property type="component" value="Unassembled WGS sequence"/>
</dbReference>
<evidence type="ECO:0000256" key="5">
    <source>
        <dbReference type="ARBA" id="ARBA00079990"/>
    </source>
</evidence>
<comment type="cofactor">
    <cofactor evidence="6">
        <name>heme</name>
        <dbReference type="ChEBI" id="CHEBI:30413"/>
    </cofactor>
</comment>
<feature type="binding site" description="axial binding residue" evidence="6">
    <location>
        <position position="446"/>
    </location>
    <ligand>
        <name>heme</name>
        <dbReference type="ChEBI" id="CHEBI:30413"/>
    </ligand>
    <ligandPart>
        <name>Fe</name>
        <dbReference type="ChEBI" id="CHEBI:18248"/>
    </ligandPart>
</feature>
<keyword evidence="9" id="KW-1185">Reference proteome</keyword>
<dbReference type="FunFam" id="1.10.630.10:FF:000076">
    <property type="entry name" value="Cytochrome P450 monooxygenase"/>
    <property type="match status" value="1"/>
</dbReference>
<dbReference type="InterPro" id="IPR002401">
    <property type="entry name" value="Cyt_P450_E_grp-I"/>
</dbReference>
<dbReference type="PRINTS" id="PR00463">
    <property type="entry name" value="EP450I"/>
</dbReference>
<protein>
    <recommendedName>
        <fullName evidence="4">Cytochrome P450 monooxygenase ABA1</fullName>
    </recommendedName>
    <alternativeName>
        <fullName evidence="5">Abscisic acid biosynthesis protein 1</fullName>
    </alternativeName>
    <alternativeName>
        <fullName evidence="3">Cytochrome P450 monooxygenase aba1</fullName>
    </alternativeName>
</protein>
<keyword evidence="7" id="KW-0472">Membrane</keyword>
<keyword evidence="6" id="KW-0479">Metal-binding</keyword>
<dbReference type="STRING" id="1745343.A0A2J6Q845"/>
<dbReference type="AlphaFoldDB" id="A0A2J6Q845"/>
<dbReference type="CDD" id="cd11060">
    <property type="entry name" value="CYP57A1-like"/>
    <property type="match status" value="1"/>
</dbReference>